<gene>
    <name evidence="7" type="primary">ybeY</name>
    <name evidence="8" type="ORF">C7451_105228</name>
</gene>
<dbReference type="PANTHER" id="PTHR46986">
    <property type="entry name" value="ENDORIBONUCLEASE YBEY, CHLOROPLASTIC"/>
    <property type="match status" value="1"/>
</dbReference>
<dbReference type="PANTHER" id="PTHR46986:SF1">
    <property type="entry name" value="ENDORIBONUCLEASE YBEY, CHLOROPLASTIC"/>
    <property type="match status" value="1"/>
</dbReference>
<feature type="binding site" evidence="7">
    <location>
        <position position="138"/>
    </location>
    <ligand>
        <name>Zn(2+)</name>
        <dbReference type="ChEBI" id="CHEBI:29105"/>
        <note>catalytic</note>
    </ligand>
</feature>
<keyword evidence="4 7" id="KW-0255">Endonuclease</keyword>
<keyword evidence="9" id="KW-1185">Reference proteome</keyword>
<keyword evidence="7" id="KW-0690">Ribosome biogenesis</keyword>
<keyword evidence="5 7" id="KW-0378">Hydrolase</keyword>
<evidence type="ECO:0000256" key="6">
    <source>
        <dbReference type="ARBA" id="ARBA00022833"/>
    </source>
</evidence>
<dbReference type="SUPFAM" id="SSF55486">
    <property type="entry name" value="Metalloproteases ('zincins'), catalytic domain"/>
    <property type="match status" value="1"/>
</dbReference>
<keyword evidence="6 7" id="KW-0862">Zinc</keyword>
<sequence>MIETETSVDPIWPGDTDWEGLAARAVSAALAVSAQGSLAQARFTVSISVHFGSDDEIQALNRDYRDKDKPTNVLSFPMIDPDDFAALANTDDGEVLLGDIMLAFETCAREAEEKGIALLAHATHLVAHGMLHLLGHDHIEEADAGIMEALEVKALANLGIDNPY</sequence>
<evidence type="ECO:0000256" key="7">
    <source>
        <dbReference type="HAMAP-Rule" id="MF_00009"/>
    </source>
</evidence>
<dbReference type="HAMAP" id="MF_00009">
    <property type="entry name" value="Endoribonucl_YbeY"/>
    <property type="match status" value="1"/>
</dbReference>
<reference evidence="8 9" key="1">
    <citation type="submission" date="2018-05" db="EMBL/GenBank/DDBJ databases">
        <title>Genomic Encyclopedia of Type Strains, Phase IV (KMG-IV): sequencing the most valuable type-strain genomes for metagenomic binning, comparative biology and taxonomic classification.</title>
        <authorList>
            <person name="Goeker M."/>
        </authorList>
    </citation>
    <scope>NUCLEOTIDE SEQUENCE [LARGE SCALE GENOMIC DNA]</scope>
    <source>
        <strain evidence="8 9">DSM 3183</strain>
    </source>
</reference>
<dbReference type="OrthoDB" id="9807740at2"/>
<evidence type="ECO:0000256" key="5">
    <source>
        <dbReference type="ARBA" id="ARBA00022801"/>
    </source>
</evidence>
<dbReference type="GO" id="GO:0006364">
    <property type="term" value="P:rRNA processing"/>
    <property type="evidence" value="ECO:0007669"/>
    <property type="project" value="UniProtKB-UniRule"/>
</dbReference>
<dbReference type="GO" id="GO:0008270">
    <property type="term" value="F:zinc ion binding"/>
    <property type="evidence" value="ECO:0007669"/>
    <property type="project" value="UniProtKB-UniRule"/>
</dbReference>
<dbReference type="EC" id="3.1.-.-" evidence="7"/>
<dbReference type="EMBL" id="QJJM01000005">
    <property type="protein sequence ID" value="PXW76453.1"/>
    <property type="molecule type" value="Genomic_DNA"/>
</dbReference>
<comment type="caution">
    <text evidence="8">The sequence shown here is derived from an EMBL/GenBank/DDBJ whole genome shotgun (WGS) entry which is preliminary data.</text>
</comment>
<dbReference type="Gene3D" id="3.40.390.30">
    <property type="entry name" value="Metalloproteases ('zincins'), catalytic domain"/>
    <property type="match status" value="1"/>
</dbReference>
<feature type="binding site" evidence="7">
    <location>
        <position position="132"/>
    </location>
    <ligand>
        <name>Zn(2+)</name>
        <dbReference type="ChEBI" id="CHEBI:29105"/>
        <note>catalytic</note>
    </ligand>
</feature>
<proteinExistence type="inferred from homology"/>
<organism evidence="8 9">
    <name type="scientific">Blastomonas natatoria</name>
    <dbReference type="NCBI Taxonomy" id="34015"/>
    <lineage>
        <taxon>Bacteria</taxon>
        <taxon>Pseudomonadati</taxon>
        <taxon>Pseudomonadota</taxon>
        <taxon>Alphaproteobacteria</taxon>
        <taxon>Sphingomonadales</taxon>
        <taxon>Sphingomonadaceae</taxon>
        <taxon>Blastomonas</taxon>
    </lineage>
</organism>
<evidence type="ECO:0000256" key="4">
    <source>
        <dbReference type="ARBA" id="ARBA00022759"/>
    </source>
</evidence>
<accession>A0A2V3V3V5</accession>
<evidence type="ECO:0000313" key="9">
    <source>
        <dbReference type="Proteomes" id="UP000248014"/>
    </source>
</evidence>
<comment type="function">
    <text evidence="7">Single strand-specific metallo-endoribonuclease involved in late-stage 70S ribosome quality control and in maturation of the 3' terminus of the 16S rRNA.</text>
</comment>
<keyword evidence="7" id="KW-0698">rRNA processing</keyword>
<keyword evidence="3 7" id="KW-0479">Metal-binding</keyword>
<evidence type="ECO:0000313" key="8">
    <source>
        <dbReference type="EMBL" id="PXW76453.1"/>
    </source>
</evidence>
<dbReference type="InterPro" id="IPR023091">
    <property type="entry name" value="MetalPrtase_cat_dom_sf_prd"/>
</dbReference>
<evidence type="ECO:0000256" key="2">
    <source>
        <dbReference type="ARBA" id="ARBA00022722"/>
    </source>
</evidence>
<dbReference type="PROSITE" id="PS01306">
    <property type="entry name" value="UPF0054"/>
    <property type="match status" value="1"/>
</dbReference>
<dbReference type="NCBIfam" id="TIGR00043">
    <property type="entry name" value="rRNA maturation RNase YbeY"/>
    <property type="match status" value="1"/>
</dbReference>
<comment type="similarity">
    <text evidence="1 7">Belongs to the endoribonuclease YbeY family.</text>
</comment>
<evidence type="ECO:0000256" key="1">
    <source>
        <dbReference type="ARBA" id="ARBA00010875"/>
    </source>
</evidence>
<dbReference type="RefSeq" id="WP_110298476.1">
    <property type="nucleotide sequence ID" value="NZ_QJJM01000005.1"/>
</dbReference>
<name>A0A2V3V3V5_9SPHN</name>
<dbReference type="GO" id="GO:0005737">
    <property type="term" value="C:cytoplasm"/>
    <property type="evidence" value="ECO:0007669"/>
    <property type="project" value="UniProtKB-SubCell"/>
</dbReference>
<protein>
    <recommendedName>
        <fullName evidence="7">Endoribonuclease YbeY</fullName>
        <ecNumber evidence="7">3.1.-.-</ecNumber>
    </recommendedName>
</protein>
<comment type="cofactor">
    <cofactor evidence="7">
        <name>Zn(2+)</name>
        <dbReference type="ChEBI" id="CHEBI:29105"/>
    </cofactor>
    <text evidence="7">Binds 1 zinc ion.</text>
</comment>
<dbReference type="Pfam" id="PF02130">
    <property type="entry name" value="YbeY"/>
    <property type="match status" value="1"/>
</dbReference>
<dbReference type="GO" id="GO:0004222">
    <property type="term" value="F:metalloendopeptidase activity"/>
    <property type="evidence" value="ECO:0007669"/>
    <property type="project" value="InterPro"/>
</dbReference>
<evidence type="ECO:0000256" key="3">
    <source>
        <dbReference type="ARBA" id="ARBA00022723"/>
    </source>
</evidence>
<feature type="binding site" evidence="7">
    <location>
        <position position="128"/>
    </location>
    <ligand>
        <name>Zn(2+)</name>
        <dbReference type="ChEBI" id="CHEBI:29105"/>
        <note>catalytic</note>
    </ligand>
</feature>
<dbReference type="Proteomes" id="UP000248014">
    <property type="component" value="Unassembled WGS sequence"/>
</dbReference>
<dbReference type="InterPro" id="IPR002036">
    <property type="entry name" value="YbeY"/>
</dbReference>
<keyword evidence="2 7" id="KW-0540">Nuclease</keyword>
<dbReference type="GO" id="GO:0004521">
    <property type="term" value="F:RNA endonuclease activity"/>
    <property type="evidence" value="ECO:0007669"/>
    <property type="project" value="UniProtKB-UniRule"/>
</dbReference>
<dbReference type="AlphaFoldDB" id="A0A2V3V3V5"/>
<comment type="subcellular location">
    <subcellularLocation>
        <location evidence="7">Cytoplasm</location>
    </subcellularLocation>
</comment>
<dbReference type="InterPro" id="IPR020549">
    <property type="entry name" value="YbeY_CS"/>
</dbReference>
<keyword evidence="7" id="KW-0963">Cytoplasm</keyword>